<organism evidence="2 3">
    <name type="scientific">Citricoccus parietis</name>
    <dbReference type="NCBI Taxonomy" id="592307"/>
    <lineage>
        <taxon>Bacteria</taxon>
        <taxon>Bacillati</taxon>
        <taxon>Actinomycetota</taxon>
        <taxon>Actinomycetes</taxon>
        <taxon>Micrococcales</taxon>
        <taxon>Micrococcaceae</taxon>
        <taxon>Citricoccus</taxon>
    </lineage>
</organism>
<evidence type="ECO:0000256" key="1">
    <source>
        <dbReference type="SAM" id="MobiDB-lite"/>
    </source>
</evidence>
<protein>
    <submittedName>
        <fullName evidence="2">Uncharacterized protein</fullName>
    </submittedName>
</protein>
<name>A0ABV5G9F5_9MICC</name>
<evidence type="ECO:0000313" key="3">
    <source>
        <dbReference type="Proteomes" id="UP001589575"/>
    </source>
</evidence>
<evidence type="ECO:0000313" key="2">
    <source>
        <dbReference type="EMBL" id="MFB9075578.1"/>
    </source>
</evidence>
<accession>A0ABV5G9F5</accession>
<sequence>MVPPSCGSMVGANPSSCRSVQGYGARRHRGALRVVQEGDGGAICAVRFIRVPRQASLPIPPTGTHHQGSRHGVTQMTAVPPASDPQVRGADGTARWQRRRGYRLVSYGRRPENTVRFRKRAGRPGSAPEMWATCSGPTPRGSVG</sequence>
<dbReference type="EMBL" id="JBHMFI010000023">
    <property type="protein sequence ID" value="MFB9075578.1"/>
    <property type="molecule type" value="Genomic_DNA"/>
</dbReference>
<keyword evidence="3" id="KW-1185">Reference proteome</keyword>
<comment type="caution">
    <text evidence="2">The sequence shown here is derived from an EMBL/GenBank/DDBJ whole genome shotgun (WGS) entry which is preliminary data.</text>
</comment>
<dbReference type="Proteomes" id="UP001589575">
    <property type="component" value="Unassembled WGS sequence"/>
</dbReference>
<proteinExistence type="predicted"/>
<gene>
    <name evidence="2" type="ORF">ACFFX0_32205</name>
</gene>
<reference evidence="2 3" key="1">
    <citation type="submission" date="2024-09" db="EMBL/GenBank/DDBJ databases">
        <authorList>
            <person name="Sun Q."/>
            <person name="Mori K."/>
        </authorList>
    </citation>
    <scope>NUCLEOTIDE SEQUENCE [LARGE SCALE GENOMIC DNA]</scope>
    <source>
        <strain evidence="2 3">CCM 7609</strain>
    </source>
</reference>
<feature type="region of interest" description="Disordered" evidence="1">
    <location>
        <begin position="119"/>
        <end position="144"/>
    </location>
</feature>
<feature type="region of interest" description="Disordered" evidence="1">
    <location>
        <begin position="57"/>
        <end position="96"/>
    </location>
</feature>